<sequence>MVVLLKTHQIQIADNFNMASGFVLQARQEQIMSITMNLDYKTNEKDSATDRVFQQLIDACKPVDTTDSNAHIPGISLTIGGRLHVWGLSWVWKPQFVLDADNVPCPVNARDPASDTPSPSMVHPIPSVTAVMGSDTSHLPQVLAASPPAHSVGTGGRRRRALARMASPGATSRVEAAPVP</sequence>
<name>A0A9P6IWK1_MORAP</name>
<comment type="caution">
    <text evidence="2">The sequence shown here is derived from an EMBL/GenBank/DDBJ whole genome shotgun (WGS) entry which is preliminary data.</text>
</comment>
<organism evidence="2 3">
    <name type="scientific">Mortierella alpina</name>
    <name type="common">Oleaginous fungus</name>
    <name type="synonym">Mortierella renispora</name>
    <dbReference type="NCBI Taxonomy" id="64518"/>
    <lineage>
        <taxon>Eukaryota</taxon>
        <taxon>Fungi</taxon>
        <taxon>Fungi incertae sedis</taxon>
        <taxon>Mucoromycota</taxon>
        <taxon>Mortierellomycotina</taxon>
        <taxon>Mortierellomycetes</taxon>
        <taxon>Mortierellales</taxon>
        <taxon>Mortierellaceae</taxon>
        <taxon>Mortierella</taxon>
    </lineage>
</organism>
<proteinExistence type="predicted"/>
<dbReference type="AlphaFoldDB" id="A0A9P6IWK1"/>
<dbReference type="EMBL" id="JAAAHY010001731">
    <property type="protein sequence ID" value="KAF9947104.1"/>
    <property type="molecule type" value="Genomic_DNA"/>
</dbReference>
<protein>
    <submittedName>
        <fullName evidence="2">Uncharacterized protein</fullName>
    </submittedName>
</protein>
<accession>A0A9P6IWK1</accession>
<evidence type="ECO:0000313" key="2">
    <source>
        <dbReference type="EMBL" id="KAF9947104.1"/>
    </source>
</evidence>
<reference evidence="2" key="1">
    <citation type="journal article" date="2020" name="Fungal Divers.">
        <title>Resolving the Mortierellaceae phylogeny through synthesis of multi-gene phylogenetics and phylogenomics.</title>
        <authorList>
            <person name="Vandepol N."/>
            <person name="Liber J."/>
            <person name="Desiro A."/>
            <person name="Na H."/>
            <person name="Kennedy M."/>
            <person name="Barry K."/>
            <person name="Grigoriev I.V."/>
            <person name="Miller A.N."/>
            <person name="O'Donnell K."/>
            <person name="Stajich J.E."/>
            <person name="Bonito G."/>
        </authorList>
    </citation>
    <scope>NUCLEOTIDE SEQUENCE</scope>
    <source>
        <strain evidence="2">CK1249</strain>
    </source>
</reference>
<dbReference type="Proteomes" id="UP000738359">
    <property type="component" value="Unassembled WGS sequence"/>
</dbReference>
<evidence type="ECO:0000256" key="1">
    <source>
        <dbReference type="SAM" id="MobiDB-lite"/>
    </source>
</evidence>
<dbReference type="OrthoDB" id="5582002at2759"/>
<keyword evidence="3" id="KW-1185">Reference proteome</keyword>
<evidence type="ECO:0000313" key="3">
    <source>
        <dbReference type="Proteomes" id="UP000738359"/>
    </source>
</evidence>
<gene>
    <name evidence="2" type="ORF">BGZ70_002879</name>
</gene>
<feature type="region of interest" description="Disordered" evidence="1">
    <location>
        <begin position="144"/>
        <end position="180"/>
    </location>
</feature>